<keyword evidence="11" id="KW-1133">Transmembrane helix</keyword>
<protein>
    <submittedName>
        <fullName evidence="13">Envelope glycoprotein</fullName>
    </submittedName>
</protein>
<evidence type="ECO:0000259" key="12">
    <source>
        <dbReference type="Pfam" id="PF00516"/>
    </source>
</evidence>
<feature type="transmembrane region" description="Helical" evidence="11">
    <location>
        <begin position="20"/>
        <end position="41"/>
    </location>
</feature>
<accession>K0GDL2</accession>
<reference evidence="13" key="1">
    <citation type="journal article" date="2012" name="Nature">
        <title>Increased HIV-1 vaccine efficacy against viruses with genetic signatures in Env V2.</title>
        <authorList>
            <person name="Rolland M."/>
            <person name="Edlefsen P.T."/>
            <person name="Larsen B.B."/>
            <person name="Tovanabutra S."/>
            <person name="Sanders-Buell E."/>
            <person name="Hertz T."/>
            <person name="de Camp A.C."/>
            <person name="Carrico C."/>
            <person name="Menis S."/>
            <person name="Magaret C.A."/>
            <person name="Ahmed H."/>
            <person name="Juraska M."/>
            <person name="Chen L."/>
            <person name="Konopa P."/>
            <person name="Nariya S."/>
            <person name="Stoddard J.N."/>
            <person name="Wong K."/>
            <person name="Zhao H."/>
            <person name="Deng W."/>
            <person name="Maust B.S."/>
            <person name="Bose M."/>
            <person name="Howell S."/>
            <person name="Bates A."/>
            <person name="Lazzaro M."/>
            <person name="O'Sullivan A."/>
            <person name="Lei E."/>
            <person name="Bradfield A."/>
            <person name="Ibitamuno G."/>
            <person name="Assawadarachai V."/>
            <person name="O'Connell R.J."/>
            <person name="de Souza M.S."/>
            <person name="Nitayaphan S."/>
            <person name="Rerks-Ngarm S."/>
            <person name="Robb M.L."/>
            <person name="McLellan J.S."/>
            <person name="Georgiev I."/>
            <person name="Kwong P.D."/>
            <person name="Carlson J.M."/>
            <person name="Michael N.L."/>
            <person name="Schief W.R."/>
            <person name="Gilbert P.B."/>
            <person name="Mullins J.I."/>
            <person name="Kim J.H."/>
        </authorList>
    </citation>
    <scope>NUCLEOTIDE SEQUENCE</scope>
    <source>
        <strain evidence="13">AA029b11R</strain>
    </source>
</reference>
<dbReference type="GO" id="GO:0055036">
    <property type="term" value="C:virion membrane"/>
    <property type="evidence" value="ECO:0007669"/>
    <property type="project" value="UniProtKB-SubCell"/>
</dbReference>
<keyword evidence="11" id="KW-0812">Transmembrane</keyword>
<keyword evidence="4" id="KW-1162">Viral penetration into host cytoplasm</keyword>
<organismHost>
    <name type="scientific">Homo sapiens</name>
    <name type="common">Human</name>
    <dbReference type="NCBI Taxonomy" id="9606"/>
</organismHost>
<dbReference type="GO" id="GO:0019062">
    <property type="term" value="P:virion attachment to host cell"/>
    <property type="evidence" value="ECO:0007669"/>
    <property type="project" value="UniProtKB-KW"/>
</dbReference>
<sequence length="84" mass="9850">MRVMETQMNWPNLWKWGTLIFGLVIICSASNNLWVTVYYGVPVWRDAETTLFCASDAKAHETEVHNVWLHMPVYPQTPTHKKYP</sequence>
<organism evidence="13">
    <name type="scientific">Human immunodeficiency virus type 1</name>
    <name type="common">HIV-1</name>
    <dbReference type="NCBI Taxonomy" id="11676"/>
    <lineage>
        <taxon>Viruses</taxon>
        <taxon>Riboviria</taxon>
        <taxon>Pararnavirae</taxon>
        <taxon>Artverviricota</taxon>
        <taxon>Revtraviricetes</taxon>
        <taxon>Ortervirales</taxon>
        <taxon>Retroviridae</taxon>
        <taxon>Orthoretrovirinae</taxon>
        <taxon>Lentivirus</taxon>
        <taxon>Lentivirus humimdef1</taxon>
    </lineage>
</organism>
<evidence type="ECO:0000256" key="10">
    <source>
        <dbReference type="ARBA" id="ARBA00023296"/>
    </source>
</evidence>
<keyword evidence="13" id="KW-0261">Viral envelope protein</keyword>
<keyword evidence="3" id="KW-0945">Host-virus interaction</keyword>
<evidence type="ECO:0000256" key="6">
    <source>
        <dbReference type="ARBA" id="ARBA00022844"/>
    </source>
</evidence>
<keyword evidence="2" id="KW-1168">Fusion of virus membrane with host membrane</keyword>
<keyword evidence="9" id="KW-0325">Glycoprotein</keyword>
<name>K0GDL2_HV1</name>
<dbReference type="InterPro" id="IPR000777">
    <property type="entry name" value="HIV1_Gp120"/>
</dbReference>
<comment type="subcellular location">
    <subcellularLocation>
        <location evidence="1">Virion membrane</location>
    </subcellularLocation>
</comment>
<evidence type="ECO:0000256" key="11">
    <source>
        <dbReference type="SAM" id="Phobius"/>
    </source>
</evidence>
<evidence type="ECO:0000256" key="8">
    <source>
        <dbReference type="ARBA" id="ARBA00023157"/>
    </source>
</evidence>
<proteinExistence type="predicted"/>
<dbReference type="InterPro" id="IPR036377">
    <property type="entry name" value="Gp120_core_sf"/>
</dbReference>
<evidence type="ECO:0000256" key="7">
    <source>
        <dbReference type="ARBA" id="ARBA00023136"/>
    </source>
</evidence>
<feature type="domain" description="Human immunodeficiency virus 1 envelope glycoprotein Gp120" evidence="12">
    <location>
        <begin position="33"/>
        <end position="79"/>
    </location>
</feature>
<evidence type="ECO:0000256" key="4">
    <source>
        <dbReference type="ARBA" id="ARBA00022595"/>
    </source>
</evidence>
<evidence type="ECO:0000256" key="2">
    <source>
        <dbReference type="ARBA" id="ARBA00022506"/>
    </source>
</evidence>
<evidence type="ECO:0000256" key="9">
    <source>
        <dbReference type="ARBA" id="ARBA00023180"/>
    </source>
</evidence>
<keyword evidence="10" id="KW-1160">Virus entry into host cell</keyword>
<gene>
    <name evidence="13" type="primary">env</name>
</gene>
<dbReference type="EMBL" id="JX447051">
    <property type="protein sequence ID" value="AFU27843.1"/>
    <property type="molecule type" value="Genomic_RNA"/>
</dbReference>
<evidence type="ECO:0000256" key="3">
    <source>
        <dbReference type="ARBA" id="ARBA00022581"/>
    </source>
</evidence>
<dbReference type="GO" id="GO:0039663">
    <property type="term" value="P:membrane fusion involved in viral entry into host cell"/>
    <property type="evidence" value="ECO:0007669"/>
    <property type="project" value="UniProtKB-KW"/>
</dbReference>
<evidence type="ECO:0000313" key="13">
    <source>
        <dbReference type="EMBL" id="AFU27843.1"/>
    </source>
</evidence>
<evidence type="ECO:0000256" key="1">
    <source>
        <dbReference type="ARBA" id="ARBA00004182"/>
    </source>
</evidence>
<dbReference type="Pfam" id="PF00516">
    <property type="entry name" value="GP120"/>
    <property type="match status" value="1"/>
</dbReference>
<keyword evidence="8" id="KW-1015">Disulfide bond</keyword>
<reference evidence="13" key="2">
    <citation type="journal article" date="2015" name="PLoS Comput. Biol.">
        <title>Comprehensive sieve analysis of breakthrough HIV-1 sequences in the RV144 vaccine efficacy trial.</title>
        <authorList>
            <consortium name="RV144 Sequencing Team"/>
            <person name="Edlefsen P.T."/>
            <person name="Rolland M."/>
            <person name="Hertz T."/>
            <person name="Tovanabutra S."/>
            <person name="Gartland A.J."/>
            <person name="deCamp A.C."/>
            <person name="Magaret C.A."/>
            <person name="Ahmed H."/>
            <person name="Gottardo R."/>
            <person name="Juraska M."/>
            <person name="McCoy C."/>
            <person name="Larsen B.B."/>
            <person name="Sanders-Buell E."/>
            <person name="Carrico C."/>
            <person name="Menis S."/>
            <person name="Kijak G.H."/>
            <person name="Bose M."/>
            <person name="Arroyo M.A."/>
            <person name="O'Connell R.J."/>
            <person name="Nitayaphan S."/>
            <person name="Pitisuttithum P."/>
            <person name="Kaewkungwal J."/>
            <person name="Rerks-Ngarm S."/>
            <person name="Robb M.L."/>
            <person name="Kirys T."/>
            <person name="Georgiev I.S."/>
            <person name="Kwong P.D."/>
            <person name="Scheffler K."/>
            <person name="Pond S.L."/>
            <person name="Carlson J.M."/>
            <person name="Michael N.L."/>
            <person name="Schief W.R."/>
            <person name="Mullins J.I."/>
            <person name="Kim J.H."/>
            <person name="Gilbert P.B."/>
        </authorList>
    </citation>
    <scope>NUCLEOTIDE SEQUENCE</scope>
    <source>
        <strain evidence="13">AA029b11R</strain>
    </source>
</reference>
<keyword evidence="6" id="KW-0946">Virion</keyword>
<keyword evidence="5" id="KW-1161">Viral attachment to host cell</keyword>
<dbReference type="GO" id="GO:0046718">
    <property type="term" value="P:symbiont entry into host cell"/>
    <property type="evidence" value="ECO:0007669"/>
    <property type="project" value="UniProtKB-KW"/>
</dbReference>
<dbReference type="GO" id="GO:0019031">
    <property type="term" value="C:viral envelope"/>
    <property type="evidence" value="ECO:0007669"/>
    <property type="project" value="UniProtKB-KW"/>
</dbReference>
<evidence type="ECO:0000256" key="5">
    <source>
        <dbReference type="ARBA" id="ARBA00022804"/>
    </source>
</evidence>
<dbReference type="Gene3D" id="2.170.40.20">
    <property type="entry name" value="Human immunodeficiency virus 1, Gp160, envelope glycoprotein"/>
    <property type="match status" value="1"/>
</dbReference>
<keyword evidence="7 11" id="KW-0472">Membrane</keyword>